<keyword evidence="3 6" id="KW-0812">Transmembrane</keyword>
<feature type="transmembrane region" description="Helical" evidence="6">
    <location>
        <begin position="84"/>
        <end position="111"/>
    </location>
</feature>
<keyword evidence="4 6" id="KW-1133">Transmembrane helix</keyword>
<dbReference type="Proteomes" id="UP000255283">
    <property type="component" value="Unassembled WGS sequence"/>
</dbReference>
<evidence type="ECO:0000313" key="7">
    <source>
        <dbReference type="EMBL" id="SUB96800.1"/>
    </source>
</evidence>
<evidence type="ECO:0000256" key="1">
    <source>
        <dbReference type="ARBA" id="ARBA00004651"/>
    </source>
</evidence>
<feature type="transmembrane region" description="Helical" evidence="6">
    <location>
        <begin position="469"/>
        <end position="488"/>
    </location>
</feature>
<comment type="subcellular location">
    <subcellularLocation>
        <location evidence="1">Cell membrane</location>
        <topology evidence="1">Multi-pass membrane protein</topology>
    </subcellularLocation>
</comment>
<feature type="transmembrane region" description="Helical" evidence="6">
    <location>
        <begin position="123"/>
        <end position="145"/>
    </location>
</feature>
<dbReference type="PANTHER" id="PTHR30250">
    <property type="entry name" value="PST FAMILY PREDICTED COLANIC ACID TRANSPORTER"/>
    <property type="match status" value="1"/>
</dbReference>
<evidence type="ECO:0008006" key="9">
    <source>
        <dbReference type="Google" id="ProtNLM"/>
    </source>
</evidence>
<dbReference type="GO" id="GO:0005886">
    <property type="term" value="C:plasma membrane"/>
    <property type="evidence" value="ECO:0007669"/>
    <property type="project" value="UniProtKB-SubCell"/>
</dbReference>
<evidence type="ECO:0000256" key="6">
    <source>
        <dbReference type="SAM" id="Phobius"/>
    </source>
</evidence>
<dbReference type="RefSeq" id="WP_115154405.1">
    <property type="nucleotide sequence ID" value="NZ_DBFWLE010000012.1"/>
</dbReference>
<feature type="transmembrane region" description="Helical" evidence="6">
    <location>
        <begin position="12"/>
        <end position="29"/>
    </location>
</feature>
<feature type="transmembrane region" description="Helical" evidence="6">
    <location>
        <begin position="346"/>
        <end position="366"/>
    </location>
</feature>
<keyword evidence="2" id="KW-1003">Cell membrane</keyword>
<evidence type="ECO:0000256" key="5">
    <source>
        <dbReference type="ARBA" id="ARBA00023136"/>
    </source>
</evidence>
<dbReference type="EMBL" id="UGTJ01000002">
    <property type="protein sequence ID" value="SUB96800.1"/>
    <property type="molecule type" value="Genomic_DNA"/>
</dbReference>
<comment type="caution">
    <text evidence="7">The sequence shown here is derived from an EMBL/GenBank/DDBJ whole genome shotgun (WGS) entry which is preliminary data.</text>
</comment>
<keyword evidence="5 6" id="KW-0472">Membrane</keyword>
<feature type="transmembrane region" description="Helical" evidence="6">
    <location>
        <begin position="157"/>
        <end position="179"/>
    </location>
</feature>
<feature type="transmembrane region" description="Helical" evidence="6">
    <location>
        <begin position="185"/>
        <end position="203"/>
    </location>
</feature>
<feature type="transmembrane region" description="Helical" evidence="6">
    <location>
        <begin position="41"/>
        <end position="63"/>
    </location>
</feature>
<evidence type="ECO:0000313" key="8">
    <source>
        <dbReference type="Proteomes" id="UP000255283"/>
    </source>
</evidence>
<dbReference type="InterPro" id="IPR050833">
    <property type="entry name" value="Poly_Biosynth_Transport"/>
</dbReference>
<accession>A0AAQ1UNN2</accession>
<feature type="transmembrane region" description="Helical" evidence="6">
    <location>
        <begin position="401"/>
        <end position="423"/>
    </location>
</feature>
<protein>
    <recommendedName>
        <fullName evidence="9">Polysaccharide biosynthesis protein</fullName>
    </recommendedName>
</protein>
<dbReference type="AlphaFoldDB" id="A0AAQ1UNN2"/>
<proteinExistence type="predicted"/>
<organism evidence="7 8">
    <name type="scientific">Segatella buccae</name>
    <dbReference type="NCBI Taxonomy" id="28126"/>
    <lineage>
        <taxon>Bacteria</taxon>
        <taxon>Pseudomonadati</taxon>
        <taxon>Bacteroidota</taxon>
        <taxon>Bacteroidia</taxon>
        <taxon>Bacteroidales</taxon>
        <taxon>Prevotellaceae</taxon>
        <taxon>Segatella</taxon>
    </lineage>
</organism>
<feature type="transmembrane region" description="Helical" evidence="6">
    <location>
        <begin position="378"/>
        <end position="395"/>
    </location>
</feature>
<evidence type="ECO:0000256" key="3">
    <source>
        <dbReference type="ARBA" id="ARBA00022692"/>
    </source>
</evidence>
<reference evidence="7 8" key="1">
    <citation type="submission" date="2018-06" db="EMBL/GenBank/DDBJ databases">
        <authorList>
            <consortium name="Pathogen Informatics"/>
            <person name="Doyle S."/>
        </authorList>
    </citation>
    <scope>NUCLEOTIDE SEQUENCE [LARGE SCALE GENOMIC DNA]</scope>
    <source>
        <strain evidence="7 8">NCTC13063</strain>
    </source>
</reference>
<feature type="transmembrane region" description="Helical" evidence="6">
    <location>
        <begin position="302"/>
        <end position="326"/>
    </location>
</feature>
<dbReference type="PANTHER" id="PTHR30250:SF26">
    <property type="entry name" value="PSMA PROTEIN"/>
    <property type="match status" value="1"/>
</dbReference>
<sequence length="508" mass="57447">MIENKQIAKNTLLLYFQMTLVMLVGLYTSRVVLRVLGASDYGLYNVVGGVVTMFAFLNGSLSAGTTRFIAYELGRKDVERLKKVFNVTFVSHLVVSFIAFLLAETIGLWFLNTQMSFPADRTFAVNVVYQFSIFSLILLLTQTPFDADIMAHEKMNVYAYVSVIGAGLKLLMVLLLVLNSTLDNLVLYSILTFLTGMITLIVTRSYCYKHFEESGWQFCRDIKLYREILSFSGWNIIGGTTMIFQGQGVNILLNIFFGPVVNAARAISYQLQGIFSQLSNNFMSAVTPQITKSYAVKEYRDMLYLMTESSKMSFFLLLVFLLPMMFKINYVLKLWLSNVPEQADTFAVLVLATLLVRATSTSVVMGIRATGNIKRLNLYANSLGLLSILLIFILFKMSFPAITAFWMLLAFAIITNIAELIVLKIELPIFQIYNYLVSVFGRCFFICLIAVPLNYLLFSVCRDSLGYFLLYYSAAVFINGLVVFYGGYNKTFREKIFAAVVGKIKNYL</sequence>
<evidence type="ECO:0000256" key="2">
    <source>
        <dbReference type="ARBA" id="ARBA00022475"/>
    </source>
</evidence>
<name>A0AAQ1UNN2_9BACT</name>
<feature type="transmembrane region" description="Helical" evidence="6">
    <location>
        <begin position="435"/>
        <end position="457"/>
    </location>
</feature>
<gene>
    <name evidence="7" type="ORF">NCTC13063_02576</name>
</gene>
<evidence type="ECO:0000256" key="4">
    <source>
        <dbReference type="ARBA" id="ARBA00022989"/>
    </source>
</evidence>